<feature type="chain" id="PRO_5046858725" description="Dermonecrotic toxin N-terminal domain-containing protein" evidence="1">
    <location>
        <begin position="23"/>
        <end position="1327"/>
    </location>
</feature>
<reference evidence="3 4" key="1">
    <citation type="submission" date="2021-04" db="EMBL/GenBank/DDBJ databases">
        <authorList>
            <person name="Pira H."/>
            <person name="Risdian C."/>
            <person name="Wink J."/>
        </authorList>
    </citation>
    <scope>NUCLEOTIDE SEQUENCE [LARGE SCALE GENOMIC DNA]</scope>
    <source>
        <strain evidence="3 4">WH53</strain>
    </source>
</reference>
<comment type="caution">
    <text evidence="3">The sequence shown here is derived from an EMBL/GenBank/DDBJ whole genome shotgun (WGS) entry which is preliminary data.</text>
</comment>
<dbReference type="PROSITE" id="PS51996">
    <property type="entry name" value="TR_MART"/>
    <property type="match status" value="1"/>
</dbReference>
<dbReference type="SUPFAM" id="SSF56399">
    <property type="entry name" value="ADP-ribosylation"/>
    <property type="match status" value="1"/>
</dbReference>
<accession>A0ABS5ZHH5</accession>
<feature type="domain" description="Dermonecrotic toxin N-terminal" evidence="2">
    <location>
        <begin position="258"/>
        <end position="434"/>
    </location>
</feature>
<dbReference type="InterPro" id="IPR046673">
    <property type="entry name" value="ToxA_N"/>
</dbReference>
<evidence type="ECO:0000256" key="1">
    <source>
        <dbReference type="SAM" id="SignalP"/>
    </source>
</evidence>
<evidence type="ECO:0000313" key="3">
    <source>
        <dbReference type="EMBL" id="MBU2713514.1"/>
    </source>
</evidence>
<evidence type="ECO:0000259" key="2">
    <source>
        <dbReference type="Pfam" id="PF20178"/>
    </source>
</evidence>
<gene>
    <name evidence="3" type="ORF">KCG35_20855</name>
</gene>
<name>A0ABS5ZHH5_9GAMM</name>
<dbReference type="Proteomes" id="UP000690515">
    <property type="component" value="Unassembled WGS sequence"/>
</dbReference>
<keyword evidence="1" id="KW-0732">Signal</keyword>
<dbReference type="Pfam" id="PF20178">
    <property type="entry name" value="ToxA_N"/>
    <property type="match status" value="1"/>
</dbReference>
<dbReference type="RefSeq" id="WP_215821800.1">
    <property type="nucleotide sequence ID" value="NZ_JAGSOY010000084.1"/>
</dbReference>
<sequence length="1327" mass="146568">MKLKPLLLAMSMVSASMHGAVANTCDDKLNLSCKSYLYTPAELDSRLKNYLTFIDNGNHKQNEIHYVMNVINNLYQREQNNPRSGDAGLHQVISSLNNVTIELRDSGSLNIDKNKPNTITLDLKKIQSTKLTVRQIVIHQALAILSFDKDRKDQIEKEYGDYLLKNGLIDKSEAFKYSLFNAFYIMNSAGGANNLAALFIDQLDIARHYPQAQLNDIERHHLKEKGFPHPERVMVEYEKFEPVDEWVTPPGQPPERKKRWVKHSISLMSALARNLDDWDVSIKSAHDATGKTYTKKQVKSAIRKASIQKTYDKLINQFESSSGGKVKSFYRNVTLAMAKREHRKGNISKEVFDMVKVGLSADFSSASQVQFKIPKISGYETRDIAVFTKVGMPIVMVLFGHDLRLLTFTDEDALYDWFVDRKNDQEIERHFTLYDNQDGMFHNGAHSSLREIRNGKKSKSDITLFQIDLFAHTLSQTGPVICTGTVAGCVRSFQEKDTYSQHNRFGDYMKTRLFERLRADGDTLILSDSERKTTHILTAVGLGLGAVAPFVPGLGPIIGETATVVAVGTTAFATLATQIGTHIWEAGWGDTEAERTSGIIGLMTDGVMVAGIAGGAAAGTIAKSGFNLSNFFSSEGVGVAENEFEMVELNSAQKSWINSKADNEWAPAFQTTRFGGHTYRVAAFDNIKLGSEETDLLLVEDDSGDLVAFRGSVDGEITIEADVHNQESPEIDTADIDETKGLPTLKESSNGHGYNAITFEGETYQLIDIPSEEASNVFARRLDNGEYEIINPTTKQKVGTYNPETEEYTAEPATTETTPEVETETPLTAEELAAKHAEVKTTIENITANKRVVVFSGFSGLGYENTEVLQAILSEILDNEITLYGQDNVVVVAGATGEGIGAVYEVARNKGLTRLGIVSEEAVPKYSSGLPDPDSFPSLTEKNDVFVPDPEGTWKVLDPNGESYMVTVAKGNEQFKGKFYAIGGGKVTLSELQEAKNLGIETEIYEDIEPNSTKVEERIAKDNSKGKITTRQELTAVKTYRKNQQINHEDNIEDILSGNSPVEIKPKSEAGKIALERQQQIFDQSGVTITPTESANLELYSYDSNTFVNNYLRYGKEHTIPAGYAGELIISETAAERGVDLAKIVNKLPESEAAVLYRGGSGARGTSGAVFRIGALNKGDILVNTDFLSFTENPGVIRDFAGVEMGKTGRQFDLTSIVFEINSPQKAKIFAPFSWRNDAGEAESIYNPGNAFRIVNIRRTSATFDGKEQPIVVVTLSEEPLPNPQVENGAIPPRITLGDRVYDFRTGETVDWGKFTSRYPIDAINVE</sequence>
<evidence type="ECO:0000313" key="4">
    <source>
        <dbReference type="Proteomes" id="UP000690515"/>
    </source>
</evidence>
<keyword evidence="4" id="KW-1185">Reference proteome</keyword>
<proteinExistence type="predicted"/>
<protein>
    <recommendedName>
        <fullName evidence="2">Dermonecrotic toxin N-terminal domain-containing protein</fullName>
    </recommendedName>
</protein>
<feature type="signal peptide" evidence="1">
    <location>
        <begin position="1"/>
        <end position="22"/>
    </location>
</feature>
<dbReference type="Gene3D" id="3.90.176.10">
    <property type="entry name" value="Toxin ADP-ribosyltransferase, Chain A, domain 1"/>
    <property type="match status" value="1"/>
</dbReference>
<dbReference type="EMBL" id="JAGSOY010000084">
    <property type="protein sequence ID" value="MBU2713514.1"/>
    <property type="molecule type" value="Genomic_DNA"/>
</dbReference>
<organism evidence="3 4">
    <name type="scientific">Zooshikella harenae</name>
    <dbReference type="NCBI Taxonomy" id="2827238"/>
    <lineage>
        <taxon>Bacteria</taxon>
        <taxon>Pseudomonadati</taxon>
        <taxon>Pseudomonadota</taxon>
        <taxon>Gammaproteobacteria</taxon>
        <taxon>Oceanospirillales</taxon>
        <taxon>Zooshikellaceae</taxon>
        <taxon>Zooshikella</taxon>
    </lineage>
</organism>